<gene>
    <name evidence="1" type="ORF">FWK35_00018516</name>
</gene>
<name>A0A6G0YF29_APHCR</name>
<accession>A0A6G0YF29</accession>
<proteinExistence type="predicted"/>
<dbReference type="Proteomes" id="UP000478052">
    <property type="component" value="Unassembled WGS sequence"/>
</dbReference>
<evidence type="ECO:0000313" key="1">
    <source>
        <dbReference type="EMBL" id="KAF0754484.1"/>
    </source>
</evidence>
<comment type="caution">
    <text evidence="1">The sequence shown here is derived from an EMBL/GenBank/DDBJ whole genome shotgun (WGS) entry which is preliminary data.</text>
</comment>
<keyword evidence="2" id="KW-1185">Reference proteome</keyword>
<evidence type="ECO:0000313" key="2">
    <source>
        <dbReference type="Proteomes" id="UP000478052"/>
    </source>
</evidence>
<protein>
    <submittedName>
        <fullName evidence="1">Uncharacterized protein</fullName>
    </submittedName>
</protein>
<dbReference type="AlphaFoldDB" id="A0A6G0YF29"/>
<organism evidence="1 2">
    <name type="scientific">Aphis craccivora</name>
    <name type="common">Cowpea aphid</name>
    <dbReference type="NCBI Taxonomy" id="307492"/>
    <lineage>
        <taxon>Eukaryota</taxon>
        <taxon>Metazoa</taxon>
        <taxon>Ecdysozoa</taxon>
        <taxon>Arthropoda</taxon>
        <taxon>Hexapoda</taxon>
        <taxon>Insecta</taxon>
        <taxon>Pterygota</taxon>
        <taxon>Neoptera</taxon>
        <taxon>Paraneoptera</taxon>
        <taxon>Hemiptera</taxon>
        <taxon>Sternorrhyncha</taxon>
        <taxon>Aphidomorpha</taxon>
        <taxon>Aphidoidea</taxon>
        <taxon>Aphididae</taxon>
        <taxon>Aphidini</taxon>
        <taxon>Aphis</taxon>
        <taxon>Aphis</taxon>
    </lineage>
</organism>
<dbReference type="EMBL" id="VUJU01004399">
    <property type="protein sequence ID" value="KAF0754484.1"/>
    <property type="molecule type" value="Genomic_DNA"/>
</dbReference>
<reference evidence="1 2" key="1">
    <citation type="submission" date="2019-08" db="EMBL/GenBank/DDBJ databases">
        <title>Whole genome of Aphis craccivora.</title>
        <authorList>
            <person name="Voronova N.V."/>
            <person name="Shulinski R.S."/>
            <person name="Bandarenka Y.V."/>
            <person name="Zhorov D.G."/>
            <person name="Warner D."/>
        </authorList>
    </citation>
    <scope>NUCLEOTIDE SEQUENCE [LARGE SCALE GENOMIC DNA]</scope>
    <source>
        <strain evidence="1">180601</strain>
        <tissue evidence="1">Whole Body</tissue>
    </source>
</reference>
<sequence length="165" mass="19007">MIKITSKSLPTDENKCMTLLKHTFKLIQLIKTSHESYRSTFVLTEPPKSSHVLGMIRLRSLCKYHELLDTFYKTSIKGKSTVMSADKLKYAVFIAGDKSVRNDNYYALEKYAQLLSDFKILKKTIYIILTGKKNNSSTFNSEDSKFIIVGQYLKFLVIFKIVTII</sequence>